<gene>
    <name evidence="2" type="ORF">HMPREF0591_6363</name>
</gene>
<proteinExistence type="predicted"/>
<reference evidence="2 3" key="1">
    <citation type="submission" date="2010-04" db="EMBL/GenBank/DDBJ databases">
        <authorList>
            <person name="Muzny D."/>
            <person name="Qin X."/>
            <person name="Deng J."/>
            <person name="Jiang H."/>
            <person name="Liu Y."/>
            <person name="Qu J."/>
            <person name="Song X.-Z."/>
            <person name="Zhang L."/>
            <person name="Thornton R."/>
            <person name="Coyle M."/>
            <person name="Francisco L."/>
            <person name="Jackson L."/>
            <person name="Javaid M."/>
            <person name="Korchina V."/>
            <person name="Kovar C."/>
            <person name="Mata R."/>
            <person name="Mathew T."/>
            <person name="Ngo R."/>
            <person name="Nguyen L."/>
            <person name="Nguyen N."/>
            <person name="Okwuonu G."/>
            <person name="Ongeri F."/>
            <person name="Pham C."/>
            <person name="Simmons D."/>
            <person name="Wilczek-Boney K."/>
            <person name="Hale W."/>
            <person name="Jakkamsetti A."/>
            <person name="Pham P."/>
            <person name="Ruth R."/>
            <person name="San Lucas F."/>
            <person name="Warren J."/>
            <person name="Zhang J."/>
            <person name="Zhao Z."/>
            <person name="Zhou C."/>
            <person name="Zhu D."/>
            <person name="Lee S."/>
            <person name="Bess C."/>
            <person name="Blankenburg K."/>
            <person name="Forbes L."/>
            <person name="Fu Q."/>
            <person name="Gubbala S."/>
            <person name="Hirani K."/>
            <person name="Jayaseelan J.C."/>
            <person name="Lara F."/>
            <person name="Munidasa M."/>
            <person name="Palculict T."/>
            <person name="Patil S."/>
            <person name="Pu L.-L."/>
            <person name="Saada N."/>
            <person name="Tang L."/>
            <person name="Weissenberger G."/>
            <person name="Zhu Y."/>
            <person name="Hemphill L."/>
            <person name="Shang Y."/>
            <person name="Youmans B."/>
            <person name="Ayvaz T."/>
            <person name="Ross M."/>
            <person name="Santibanez J."/>
            <person name="Aqrawi P."/>
            <person name="Gross S."/>
            <person name="Joshi V."/>
            <person name="Fowler G."/>
            <person name="Nazareth L."/>
            <person name="Reid J."/>
            <person name="Worley K."/>
            <person name="Petrosino J."/>
            <person name="Highlander S."/>
            <person name="Gibbs R."/>
        </authorList>
    </citation>
    <scope>NUCLEOTIDE SEQUENCE [LARGE SCALE GENOMIC DNA]</scope>
    <source>
        <strain evidence="2 3">ATCC BAA-614</strain>
    </source>
</reference>
<feature type="region of interest" description="Disordered" evidence="1">
    <location>
        <begin position="50"/>
        <end position="75"/>
    </location>
</feature>
<dbReference type="HOGENOM" id="CLU_2667191_0_0_11"/>
<name>D5PJL9_9MYCO</name>
<evidence type="ECO:0000256" key="1">
    <source>
        <dbReference type="SAM" id="MobiDB-lite"/>
    </source>
</evidence>
<dbReference type="EMBL" id="ADNV01000399">
    <property type="protein sequence ID" value="EFG73732.1"/>
    <property type="molecule type" value="Genomic_DNA"/>
</dbReference>
<comment type="caution">
    <text evidence="2">The sequence shown here is derived from an EMBL/GenBank/DDBJ whole genome shotgun (WGS) entry which is preliminary data.</text>
</comment>
<protein>
    <submittedName>
        <fullName evidence="2">Uncharacterized protein</fullName>
    </submittedName>
</protein>
<keyword evidence="3" id="KW-1185">Reference proteome</keyword>
<accession>D5PJL9</accession>
<dbReference type="AlphaFoldDB" id="D5PJL9"/>
<sequence length="75" mass="7650">MRAAGRDRLAGGVALFGWTQRHCAGGVPKTHAPTVRDAIDSATIYPRKAAADGASTSLPSPRKFAGSDGAAGQRS</sequence>
<evidence type="ECO:0000313" key="2">
    <source>
        <dbReference type="EMBL" id="EFG73732.1"/>
    </source>
</evidence>
<organism evidence="2 3">
    <name type="scientific">Mycobacterium parascrofulaceum ATCC BAA-614</name>
    <dbReference type="NCBI Taxonomy" id="525368"/>
    <lineage>
        <taxon>Bacteria</taxon>
        <taxon>Bacillati</taxon>
        <taxon>Actinomycetota</taxon>
        <taxon>Actinomycetes</taxon>
        <taxon>Mycobacteriales</taxon>
        <taxon>Mycobacteriaceae</taxon>
        <taxon>Mycobacterium</taxon>
        <taxon>Mycobacterium simiae complex</taxon>
    </lineage>
</organism>
<dbReference type="Proteomes" id="UP000003653">
    <property type="component" value="Unassembled WGS sequence"/>
</dbReference>
<evidence type="ECO:0000313" key="3">
    <source>
        <dbReference type="Proteomes" id="UP000003653"/>
    </source>
</evidence>